<name>D0KVV0_HALNC</name>
<keyword evidence="3" id="KW-1185">Reference proteome</keyword>
<sequence length="123" mass="14271">MQPYNPALRQTARHLRSNMTDAEQVLWRHLRRKQVCGVAFYRQKPLLTYIVDFYCPRARLVVELDGGQHFTTAHQGKDQTRDAALSSLGMKVLRFNNLEVLRQMESVLMLIHSEVAFRLAAET</sequence>
<protein>
    <recommendedName>
        <fullName evidence="1">DUF559 domain-containing protein</fullName>
    </recommendedName>
</protein>
<dbReference type="HOGENOM" id="CLU_107928_1_0_6"/>
<dbReference type="PANTHER" id="PTHR38590">
    <property type="entry name" value="BLL0828 PROTEIN"/>
    <property type="match status" value="1"/>
</dbReference>
<dbReference type="Proteomes" id="UP000009102">
    <property type="component" value="Chromosome"/>
</dbReference>
<proteinExistence type="predicted"/>
<dbReference type="InterPro" id="IPR011335">
    <property type="entry name" value="Restrct_endonuc-II-like"/>
</dbReference>
<dbReference type="RefSeq" id="WP_012822914.1">
    <property type="nucleotide sequence ID" value="NC_013422.1"/>
</dbReference>
<evidence type="ECO:0000313" key="3">
    <source>
        <dbReference type="Proteomes" id="UP000009102"/>
    </source>
</evidence>
<dbReference type="KEGG" id="hna:Hneap_0011"/>
<evidence type="ECO:0000259" key="1">
    <source>
        <dbReference type="Pfam" id="PF04480"/>
    </source>
</evidence>
<dbReference type="Gene3D" id="3.40.960.10">
    <property type="entry name" value="VSR Endonuclease"/>
    <property type="match status" value="1"/>
</dbReference>
<dbReference type="Pfam" id="PF04480">
    <property type="entry name" value="DUF559"/>
    <property type="match status" value="1"/>
</dbReference>
<evidence type="ECO:0000313" key="2">
    <source>
        <dbReference type="EMBL" id="ACX94877.1"/>
    </source>
</evidence>
<dbReference type="InterPro" id="IPR047216">
    <property type="entry name" value="Endonuclease_DUF559_bact"/>
</dbReference>
<dbReference type="SUPFAM" id="SSF52980">
    <property type="entry name" value="Restriction endonuclease-like"/>
    <property type="match status" value="1"/>
</dbReference>
<dbReference type="AlphaFoldDB" id="D0KVV0"/>
<dbReference type="CDD" id="cd01038">
    <property type="entry name" value="Endonuclease_DUF559"/>
    <property type="match status" value="1"/>
</dbReference>
<dbReference type="eggNOG" id="COG2852">
    <property type="taxonomic scope" value="Bacteria"/>
</dbReference>
<accession>D0KVV0</accession>
<dbReference type="STRING" id="555778.Hneap_0011"/>
<dbReference type="EMBL" id="CP001801">
    <property type="protein sequence ID" value="ACX94877.1"/>
    <property type="molecule type" value="Genomic_DNA"/>
</dbReference>
<dbReference type="InterPro" id="IPR007569">
    <property type="entry name" value="DUF559"/>
</dbReference>
<dbReference type="OrthoDB" id="9798754at2"/>
<feature type="domain" description="DUF559" evidence="1">
    <location>
        <begin position="8"/>
        <end position="115"/>
    </location>
</feature>
<dbReference type="PANTHER" id="PTHR38590:SF1">
    <property type="entry name" value="BLL0828 PROTEIN"/>
    <property type="match status" value="1"/>
</dbReference>
<gene>
    <name evidence="2" type="ordered locus">Hneap_0011</name>
</gene>
<reference evidence="2 3" key="1">
    <citation type="submission" date="2009-10" db="EMBL/GenBank/DDBJ databases">
        <title>Complete sequence of Halothiobacillus neapolitanus c2.</title>
        <authorList>
            <consortium name="US DOE Joint Genome Institute"/>
            <person name="Lucas S."/>
            <person name="Copeland A."/>
            <person name="Lapidus A."/>
            <person name="Glavina del Rio T."/>
            <person name="Tice H."/>
            <person name="Bruce D."/>
            <person name="Goodwin L."/>
            <person name="Pitluck S."/>
            <person name="Davenport K."/>
            <person name="Brettin T."/>
            <person name="Detter J.C."/>
            <person name="Han C."/>
            <person name="Tapia R."/>
            <person name="Larimer F."/>
            <person name="Land M."/>
            <person name="Hauser L."/>
            <person name="Kyrpides N."/>
            <person name="Mikhailova N."/>
            <person name="Kerfeld C."/>
            <person name="Cannon G."/>
            <person name="Heinhort S."/>
        </authorList>
    </citation>
    <scope>NUCLEOTIDE SEQUENCE [LARGE SCALE GENOMIC DNA]</scope>
    <source>
        <strain evidence="3">ATCC 23641 / c2</strain>
    </source>
</reference>
<organism evidence="2 3">
    <name type="scientific">Halothiobacillus neapolitanus (strain ATCC 23641 / DSM 15147 / CIP 104769 / NCIMB 8539 / c2)</name>
    <name type="common">Thiobacillus neapolitanus</name>
    <dbReference type="NCBI Taxonomy" id="555778"/>
    <lineage>
        <taxon>Bacteria</taxon>
        <taxon>Pseudomonadati</taxon>
        <taxon>Pseudomonadota</taxon>
        <taxon>Gammaproteobacteria</taxon>
        <taxon>Chromatiales</taxon>
        <taxon>Halothiobacillaceae</taxon>
        <taxon>Halothiobacillus</taxon>
    </lineage>
</organism>